<dbReference type="FunFam" id="3.40.50.1260:FF:000001">
    <property type="entry name" value="Phosphoglycerate kinase"/>
    <property type="match status" value="1"/>
</dbReference>
<dbReference type="Pfam" id="PF00162">
    <property type="entry name" value="PGK"/>
    <property type="match status" value="1"/>
</dbReference>
<protein>
    <recommendedName>
        <fullName evidence="2 8">Phosphoglycerate kinase</fullName>
        <ecNumber evidence="2 8">2.7.2.3</ecNumber>
    </recommendedName>
</protein>
<dbReference type="GO" id="GO:0006096">
    <property type="term" value="P:glycolytic process"/>
    <property type="evidence" value="ECO:0007669"/>
    <property type="project" value="InterPro"/>
</dbReference>
<accession>A0A2H0WW44</accession>
<feature type="non-terminal residue" evidence="9">
    <location>
        <position position="1"/>
    </location>
</feature>
<dbReference type="GO" id="GO:0005524">
    <property type="term" value="F:ATP binding"/>
    <property type="evidence" value="ECO:0007669"/>
    <property type="project" value="UniProtKB-KW"/>
</dbReference>
<evidence type="ECO:0000256" key="6">
    <source>
        <dbReference type="ARBA" id="ARBA00022840"/>
    </source>
</evidence>
<feature type="binding site" evidence="7">
    <location>
        <begin position="295"/>
        <end position="298"/>
    </location>
    <ligand>
        <name>ATP</name>
        <dbReference type="ChEBI" id="CHEBI:30616"/>
    </ligand>
</feature>
<dbReference type="PANTHER" id="PTHR11406:SF23">
    <property type="entry name" value="PHOSPHOGLYCERATE KINASE 1, CHLOROPLASTIC-RELATED"/>
    <property type="match status" value="1"/>
</dbReference>
<keyword evidence="4" id="KW-0547">Nucleotide-binding</keyword>
<dbReference type="GO" id="GO:0043531">
    <property type="term" value="F:ADP binding"/>
    <property type="evidence" value="ECO:0007669"/>
    <property type="project" value="TreeGrafter"/>
</dbReference>
<evidence type="ECO:0000256" key="5">
    <source>
        <dbReference type="ARBA" id="ARBA00022777"/>
    </source>
</evidence>
<dbReference type="InterPro" id="IPR001576">
    <property type="entry name" value="Phosphoglycerate_kinase"/>
</dbReference>
<dbReference type="GO" id="GO:0006094">
    <property type="term" value="P:gluconeogenesis"/>
    <property type="evidence" value="ECO:0007669"/>
    <property type="project" value="TreeGrafter"/>
</dbReference>
<dbReference type="InterPro" id="IPR015824">
    <property type="entry name" value="Phosphoglycerate_kinase_N"/>
</dbReference>
<dbReference type="PRINTS" id="PR00477">
    <property type="entry name" value="PHGLYCKINASE"/>
</dbReference>
<dbReference type="EMBL" id="PEZG01000001">
    <property type="protein sequence ID" value="PIS16129.1"/>
    <property type="molecule type" value="Genomic_DNA"/>
</dbReference>
<evidence type="ECO:0000256" key="4">
    <source>
        <dbReference type="ARBA" id="ARBA00022741"/>
    </source>
</evidence>
<name>A0A2H0WW44_9BACT</name>
<gene>
    <name evidence="9" type="primary">pgk</name>
    <name evidence="9" type="ORF">COT62_00060</name>
</gene>
<dbReference type="Proteomes" id="UP000231198">
    <property type="component" value="Unassembled WGS sequence"/>
</dbReference>
<dbReference type="SUPFAM" id="SSF53748">
    <property type="entry name" value="Phosphoglycerate kinase"/>
    <property type="match status" value="1"/>
</dbReference>
<dbReference type="Gene3D" id="3.40.50.1260">
    <property type="entry name" value="Phosphoglycerate kinase, N-terminal domain"/>
    <property type="match status" value="2"/>
</dbReference>
<dbReference type="GO" id="GO:0004618">
    <property type="term" value="F:phosphoglycerate kinase activity"/>
    <property type="evidence" value="ECO:0007669"/>
    <property type="project" value="UniProtKB-EC"/>
</dbReference>
<comment type="similarity">
    <text evidence="8">Belongs to the phosphoglycerate kinase family.</text>
</comment>
<evidence type="ECO:0000256" key="1">
    <source>
        <dbReference type="ARBA" id="ARBA00000642"/>
    </source>
</evidence>
<comment type="caution">
    <text evidence="9">The sequence shown here is derived from an EMBL/GenBank/DDBJ whole genome shotgun (WGS) entry which is preliminary data.</text>
</comment>
<keyword evidence="6 7" id="KW-0067">ATP-binding</keyword>
<evidence type="ECO:0000256" key="2">
    <source>
        <dbReference type="ARBA" id="ARBA00013061"/>
    </source>
</evidence>
<reference evidence="10" key="1">
    <citation type="submission" date="2017-09" db="EMBL/GenBank/DDBJ databases">
        <title>Depth-based differentiation of microbial function through sediment-hosted aquifers and enrichment of novel symbionts in the deep terrestrial subsurface.</title>
        <authorList>
            <person name="Probst A.J."/>
            <person name="Ladd B."/>
            <person name="Jarett J.K."/>
            <person name="Geller-Mcgrath D.E."/>
            <person name="Sieber C.M.K."/>
            <person name="Emerson J.B."/>
            <person name="Anantharaman K."/>
            <person name="Thomas B.C."/>
            <person name="Malmstrom R."/>
            <person name="Stieglmeier M."/>
            <person name="Klingl A."/>
            <person name="Woyke T."/>
            <person name="Ryan C.M."/>
            <person name="Banfield J.F."/>
        </authorList>
    </citation>
    <scope>NUCLEOTIDE SEQUENCE [LARGE SCALE GENOMIC DNA]</scope>
</reference>
<evidence type="ECO:0000256" key="3">
    <source>
        <dbReference type="ARBA" id="ARBA00022679"/>
    </source>
</evidence>
<dbReference type="EC" id="2.7.2.3" evidence="2 8"/>
<dbReference type="AlphaFoldDB" id="A0A2H0WW44"/>
<comment type="catalytic activity">
    <reaction evidence="1 8">
        <text>(2R)-3-phosphoglycerate + ATP = (2R)-3-phospho-glyceroyl phosphate + ADP</text>
        <dbReference type="Rhea" id="RHEA:14801"/>
        <dbReference type="ChEBI" id="CHEBI:30616"/>
        <dbReference type="ChEBI" id="CHEBI:57604"/>
        <dbReference type="ChEBI" id="CHEBI:58272"/>
        <dbReference type="ChEBI" id="CHEBI:456216"/>
        <dbReference type="EC" id="2.7.2.3"/>
    </reaction>
</comment>
<keyword evidence="3 8" id="KW-0808">Transferase</keyword>
<dbReference type="PIRSF" id="PIRSF000724">
    <property type="entry name" value="Pgk"/>
    <property type="match status" value="1"/>
</dbReference>
<keyword evidence="5 8" id="KW-0418">Kinase</keyword>
<evidence type="ECO:0000256" key="7">
    <source>
        <dbReference type="PIRSR" id="PIRSR000724-2"/>
    </source>
</evidence>
<dbReference type="GO" id="GO:0005829">
    <property type="term" value="C:cytosol"/>
    <property type="evidence" value="ECO:0007669"/>
    <property type="project" value="TreeGrafter"/>
</dbReference>
<sequence length="338" mass="37100">ILISHLGRPKGRDLTYSLRNVERDLKQYLPEYEIILIDDFVTADKSVFEAQKPNQVFILENIRFYPQEKENNEEFAKKLASLADLFVNDAFGVCHRNDASVVGIPKFIPSYGGLLLKKEVQMISKIVQNPKKPFVAILGGVKISTKIQFIDKLMELADHLLLGGGIASTLLAAQGHNVGTSFLEDGITDAAKKILEKAAEKNTTIILPKDVVVAPSKDSQTGDEVYKIDNIPPDQMILDIGPETQAEFASIIAKANTIVWNGPVGYMENPQFKRGTDFIYYSIADNDRATSIVGGGDTLAAVSKKEHLEKISHVSTGGGAMLEFIEKGTLPGIDVLKR</sequence>
<feature type="binding site" evidence="7">
    <location>
        <position position="146"/>
    </location>
    <ligand>
        <name>ATP</name>
        <dbReference type="ChEBI" id="CHEBI:30616"/>
    </ligand>
</feature>
<evidence type="ECO:0000313" key="9">
    <source>
        <dbReference type="EMBL" id="PIS16129.1"/>
    </source>
</evidence>
<proteinExistence type="inferred from homology"/>
<evidence type="ECO:0000313" key="10">
    <source>
        <dbReference type="Proteomes" id="UP000231198"/>
    </source>
</evidence>
<organism evidence="9 10">
    <name type="scientific">Candidatus Roizmanbacteria bacterium CG09_land_8_20_14_0_10_41_9</name>
    <dbReference type="NCBI Taxonomy" id="1974850"/>
    <lineage>
        <taxon>Bacteria</taxon>
        <taxon>Candidatus Roizmaniibacteriota</taxon>
    </lineage>
</organism>
<dbReference type="InterPro" id="IPR036043">
    <property type="entry name" value="Phosphoglycerate_kinase_sf"/>
</dbReference>
<evidence type="ECO:0000256" key="8">
    <source>
        <dbReference type="RuleBase" id="RU000532"/>
    </source>
</evidence>
<dbReference type="PANTHER" id="PTHR11406">
    <property type="entry name" value="PHOSPHOGLYCERATE KINASE"/>
    <property type="match status" value="1"/>
</dbReference>
<feature type="binding site" evidence="7">
    <location>
        <position position="268"/>
    </location>
    <ligand>
        <name>ATP</name>
        <dbReference type="ChEBI" id="CHEBI:30616"/>
    </ligand>
</feature>